<dbReference type="EMBL" id="MHRI01000029">
    <property type="protein sequence ID" value="OHA20526.1"/>
    <property type="molecule type" value="Genomic_DNA"/>
</dbReference>
<evidence type="ECO:0000313" key="2">
    <source>
        <dbReference type="EMBL" id="OHA20526.1"/>
    </source>
</evidence>
<proteinExistence type="predicted"/>
<evidence type="ECO:0000256" key="1">
    <source>
        <dbReference type="SAM" id="Phobius"/>
    </source>
</evidence>
<keyword evidence="1" id="KW-0812">Transmembrane</keyword>
<evidence type="ECO:0000313" key="3">
    <source>
        <dbReference type="Proteomes" id="UP000178121"/>
    </source>
</evidence>
<name>A0A1G2M9E1_9BACT</name>
<keyword evidence="1" id="KW-0472">Membrane</keyword>
<organism evidence="2 3">
    <name type="scientific">Candidatus Taylorbacteria bacterium RIFCSPHIGHO2_01_FULL_51_15</name>
    <dbReference type="NCBI Taxonomy" id="1802304"/>
    <lineage>
        <taxon>Bacteria</taxon>
        <taxon>Candidatus Tayloriibacteriota</taxon>
    </lineage>
</organism>
<dbReference type="AlphaFoldDB" id="A0A1G2M9E1"/>
<sequence>MKQRTFNQAAGTIFLVLGLLHLCRILQGWEAVINGWKAPMSLSYAVVIVAGYLSYHAFSLAKRDH</sequence>
<comment type="caution">
    <text evidence="2">The sequence shown here is derived from an EMBL/GenBank/DDBJ whole genome shotgun (WGS) entry which is preliminary data.</text>
</comment>
<dbReference type="Proteomes" id="UP000178121">
    <property type="component" value="Unassembled WGS sequence"/>
</dbReference>
<keyword evidence="1" id="KW-1133">Transmembrane helix</keyword>
<protein>
    <submittedName>
        <fullName evidence="2">Uncharacterized protein</fullName>
    </submittedName>
</protein>
<gene>
    <name evidence="2" type="ORF">A2849_00850</name>
</gene>
<feature type="transmembrane region" description="Helical" evidence="1">
    <location>
        <begin position="41"/>
        <end position="61"/>
    </location>
</feature>
<reference evidence="2 3" key="1">
    <citation type="journal article" date="2016" name="Nat. Commun.">
        <title>Thousands of microbial genomes shed light on interconnected biogeochemical processes in an aquifer system.</title>
        <authorList>
            <person name="Anantharaman K."/>
            <person name="Brown C.T."/>
            <person name="Hug L.A."/>
            <person name="Sharon I."/>
            <person name="Castelle C.J."/>
            <person name="Probst A.J."/>
            <person name="Thomas B.C."/>
            <person name="Singh A."/>
            <person name="Wilkins M.J."/>
            <person name="Karaoz U."/>
            <person name="Brodie E.L."/>
            <person name="Williams K.H."/>
            <person name="Hubbard S.S."/>
            <person name="Banfield J.F."/>
        </authorList>
    </citation>
    <scope>NUCLEOTIDE SEQUENCE [LARGE SCALE GENOMIC DNA]</scope>
</reference>
<accession>A0A1G2M9E1</accession>